<dbReference type="Proteomes" id="UP000886653">
    <property type="component" value="Unassembled WGS sequence"/>
</dbReference>
<evidence type="ECO:0000256" key="8">
    <source>
        <dbReference type="SAM" id="Phobius"/>
    </source>
</evidence>
<protein>
    <recommendedName>
        <fullName evidence="10">Wax synthase domain-containing protein</fullName>
    </recommendedName>
</protein>
<comment type="similarity">
    <text evidence="3">Belongs to the wax synthase family.</text>
</comment>
<organism evidence="11 12">
    <name type="scientific">Cronartium quercuum f. sp. fusiforme G11</name>
    <dbReference type="NCBI Taxonomy" id="708437"/>
    <lineage>
        <taxon>Eukaryota</taxon>
        <taxon>Fungi</taxon>
        <taxon>Dikarya</taxon>
        <taxon>Basidiomycota</taxon>
        <taxon>Pucciniomycotina</taxon>
        <taxon>Pucciniomycetes</taxon>
        <taxon>Pucciniales</taxon>
        <taxon>Coleosporiaceae</taxon>
        <taxon>Cronartium</taxon>
    </lineage>
</organism>
<feature type="transmembrane region" description="Helical" evidence="8">
    <location>
        <begin position="62"/>
        <end position="84"/>
    </location>
</feature>
<sequence>MALALSFTLAQLPLLGQAFFLHPHYRSTRNARYIRLGLIPLTLAMLASFSSQWLVRDALDSFTNIFVGSFIALSGLRSVIWGTASDPYYLLADPNPSSSVFDRLLFAISLQSSPRGIGWSFGVPAKPVDQTRFAFLLETLRRLAFNLPMLVCSVILIGVIDSSSSAPSLGLRHLIAFFIGIQVWTMLDTAGCLVRLFALAFNLDLSKHPFFLDAPIKASSLADFWSRRWHSLAKHVFVEAGARPAQAIARFFAGEGQFSRASGILGAFLISGLLHEFCLWFATWPDYTFRTTLFFTAQGLGVVLEAVFRRATGLRVDGWLGRVWMLGWLVCWGRLMIDAWMEQNVVDKEAVRAYFLERGYL</sequence>
<feature type="transmembrane region" description="Helical" evidence="8">
    <location>
        <begin position="264"/>
        <end position="282"/>
    </location>
</feature>
<dbReference type="PANTHER" id="PTHR31595">
    <property type="entry name" value="LONG-CHAIN-ALCOHOL O-FATTY-ACYLTRANSFERASE 3-RELATED"/>
    <property type="match status" value="1"/>
</dbReference>
<evidence type="ECO:0000256" key="6">
    <source>
        <dbReference type="ARBA" id="ARBA00022989"/>
    </source>
</evidence>
<dbReference type="EMBL" id="MU167223">
    <property type="protein sequence ID" value="KAG0149909.1"/>
    <property type="molecule type" value="Genomic_DNA"/>
</dbReference>
<comment type="subcellular location">
    <subcellularLocation>
        <location evidence="1">Membrane</location>
        <topology evidence="1">Multi-pass membrane protein</topology>
    </subcellularLocation>
</comment>
<feature type="chain" id="PRO_5040142016" description="Wax synthase domain-containing protein" evidence="9">
    <location>
        <begin position="19"/>
        <end position="361"/>
    </location>
</feature>
<name>A0A9P6NPZ0_9BASI</name>
<accession>A0A9P6NPZ0</accession>
<evidence type="ECO:0000259" key="10">
    <source>
        <dbReference type="Pfam" id="PF13813"/>
    </source>
</evidence>
<dbReference type="PANTHER" id="PTHR31595:SF57">
    <property type="entry name" value="OS04G0481900 PROTEIN"/>
    <property type="match status" value="1"/>
</dbReference>
<proteinExistence type="inferred from homology"/>
<evidence type="ECO:0000256" key="9">
    <source>
        <dbReference type="SAM" id="SignalP"/>
    </source>
</evidence>
<feature type="transmembrane region" description="Helical" evidence="8">
    <location>
        <begin position="288"/>
        <end position="307"/>
    </location>
</feature>
<evidence type="ECO:0000256" key="4">
    <source>
        <dbReference type="ARBA" id="ARBA00022679"/>
    </source>
</evidence>
<comment type="caution">
    <text evidence="11">The sequence shown here is derived from an EMBL/GenBank/DDBJ whole genome shotgun (WGS) entry which is preliminary data.</text>
</comment>
<evidence type="ECO:0000313" key="11">
    <source>
        <dbReference type="EMBL" id="KAG0149909.1"/>
    </source>
</evidence>
<dbReference type="OrthoDB" id="1077582at2759"/>
<keyword evidence="6 8" id="KW-1133">Transmembrane helix</keyword>
<keyword evidence="9" id="KW-0732">Signal</keyword>
<feature type="transmembrane region" description="Helical" evidence="8">
    <location>
        <begin position="319"/>
        <end position="337"/>
    </location>
</feature>
<dbReference type="InterPro" id="IPR044851">
    <property type="entry name" value="Wax_synthase"/>
</dbReference>
<dbReference type="GO" id="GO:0008374">
    <property type="term" value="F:O-acyltransferase activity"/>
    <property type="evidence" value="ECO:0007669"/>
    <property type="project" value="InterPro"/>
</dbReference>
<gene>
    <name evidence="11" type="ORF">CROQUDRAFT_88455</name>
</gene>
<keyword evidence="5 8" id="KW-0812">Transmembrane</keyword>
<feature type="transmembrane region" description="Helical" evidence="8">
    <location>
        <begin position="143"/>
        <end position="162"/>
    </location>
</feature>
<evidence type="ECO:0000256" key="3">
    <source>
        <dbReference type="ARBA" id="ARBA00007282"/>
    </source>
</evidence>
<reference evidence="11" key="1">
    <citation type="submission" date="2013-11" db="EMBL/GenBank/DDBJ databases">
        <title>Genome sequence of the fusiform rust pathogen reveals effectors for host alternation and coevolution with pine.</title>
        <authorList>
            <consortium name="DOE Joint Genome Institute"/>
            <person name="Smith K."/>
            <person name="Pendleton A."/>
            <person name="Kubisiak T."/>
            <person name="Anderson C."/>
            <person name="Salamov A."/>
            <person name="Aerts A."/>
            <person name="Riley R."/>
            <person name="Clum A."/>
            <person name="Lindquist E."/>
            <person name="Ence D."/>
            <person name="Campbell M."/>
            <person name="Kronenberg Z."/>
            <person name="Feau N."/>
            <person name="Dhillon B."/>
            <person name="Hamelin R."/>
            <person name="Burleigh J."/>
            <person name="Smith J."/>
            <person name="Yandell M."/>
            <person name="Nelson C."/>
            <person name="Grigoriev I."/>
            <person name="Davis J."/>
        </authorList>
    </citation>
    <scope>NUCLEOTIDE SEQUENCE</scope>
    <source>
        <strain evidence="11">G11</strain>
    </source>
</reference>
<dbReference type="InterPro" id="IPR032805">
    <property type="entry name" value="Wax_synthase_dom"/>
</dbReference>
<keyword evidence="12" id="KW-1185">Reference proteome</keyword>
<keyword evidence="4" id="KW-0808">Transferase</keyword>
<comment type="pathway">
    <text evidence="2">Secondary metabolite biosynthesis.</text>
</comment>
<evidence type="ECO:0000256" key="5">
    <source>
        <dbReference type="ARBA" id="ARBA00022692"/>
    </source>
</evidence>
<dbReference type="GO" id="GO:0006629">
    <property type="term" value="P:lipid metabolic process"/>
    <property type="evidence" value="ECO:0007669"/>
    <property type="project" value="InterPro"/>
</dbReference>
<feature type="signal peptide" evidence="9">
    <location>
        <begin position="1"/>
        <end position="18"/>
    </location>
</feature>
<dbReference type="AlphaFoldDB" id="A0A9P6NPZ0"/>
<feature type="transmembrane region" description="Helical" evidence="8">
    <location>
        <begin position="174"/>
        <end position="198"/>
    </location>
</feature>
<dbReference type="GO" id="GO:0016020">
    <property type="term" value="C:membrane"/>
    <property type="evidence" value="ECO:0007669"/>
    <property type="project" value="UniProtKB-SubCell"/>
</dbReference>
<evidence type="ECO:0000313" key="12">
    <source>
        <dbReference type="Proteomes" id="UP000886653"/>
    </source>
</evidence>
<evidence type="ECO:0000256" key="2">
    <source>
        <dbReference type="ARBA" id="ARBA00005179"/>
    </source>
</evidence>
<keyword evidence="7 8" id="KW-0472">Membrane</keyword>
<evidence type="ECO:0000256" key="7">
    <source>
        <dbReference type="ARBA" id="ARBA00023136"/>
    </source>
</evidence>
<feature type="transmembrane region" description="Helical" evidence="8">
    <location>
        <begin position="34"/>
        <end position="55"/>
    </location>
</feature>
<feature type="domain" description="Wax synthase" evidence="10">
    <location>
        <begin position="211"/>
        <end position="295"/>
    </location>
</feature>
<dbReference type="Pfam" id="PF13813">
    <property type="entry name" value="MBOAT_2"/>
    <property type="match status" value="1"/>
</dbReference>
<evidence type="ECO:0000256" key="1">
    <source>
        <dbReference type="ARBA" id="ARBA00004141"/>
    </source>
</evidence>